<dbReference type="GO" id="GO:0005524">
    <property type="term" value="F:ATP binding"/>
    <property type="evidence" value="ECO:0007669"/>
    <property type="project" value="UniProtKB-UniRule"/>
</dbReference>
<dbReference type="Gene3D" id="1.10.510.10">
    <property type="entry name" value="Transferase(Phosphotransferase) domain 1"/>
    <property type="match status" value="1"/>
</dbReference>
<dbReference type="PROSITE" id="PS50294">
    <property type="entry name" value="WD_REPEATS_REGION"/>
    <property type="match status" value="3"/>
</dbReference>
<keyword evidence="3" id="KW-0677">Repeat</keyword>
<evidence type="ECO:0000256" key="4">
    <source>
        <dbReference type="ARBA" id="ARBA00022741"/>
    </source>
</evidence>
<feature type="region of interest" description="Disordered" evidence="9">
    <location>
        <begin position="307"/>
        <end position="458"/>
    </location>
</feature>
<evidence type="ECO:0000256" key="3">
    <source>
        <dbReference type="ARBA" id="ARBA00022737"/>
    </source>
</evidence>
<dbReference type="CDD" id="cd00200">
    <property type="entry name" value="WD40"/>
    <property type="match status" value="1"/>
</dbReference>
<gene>
    <name evidence="13" type="primary">mkkA</name>
    <name evidence="13" type="ORF">DFA_06466</name>
</gene>
<dbReference type="Gene3D" id="3.30.200.20">
    <property type="entry name" value="Phosphorylase Kinase, domain 1"/>
    <property type="match status" value="1"/>
</dbReference>
<dbReference type="Gene3D" id="1.20.1280.50">
    <property type="match status" value="1"/>
</dbReference>
<organism evidence="13 14">
    <name type="scientific">Cavenderia fasciculata</name>
    <name type="common">Slime mold</name>
    <name type="synonym">Dictyostelium fasciculatum</name>
    <dbReference type="NCBI Taxonomy" id="261658"/>
    <lineage>
        <taxon>Eukaryota</taxon>
        <taxon>Amoebozoa</taxon>
        <taxon>Evosea</taxon>
        <taxon>Eumycetozoa</taxon>
        <taxon>Dictyostelia</taxon>
        <taxon>Acytosteliales</taxon>
        <taxon>Cavenderiaceae</taxon>
        <taxon>Cavenderia</taxon>
    </lineage>
</organism>
<feature type="domain" description="PB1" evidence="12">
    <location>
        <begin position="21"/>
        <end position="106"/>
    </location>
</feature>
<dbReference type="InterPro" id="IPR036047">
    <property type="entry name" value="F-box-like_dom_sf"/>
</dbReference>
<dbReference type="SUPFAM" id="SSF56112">
    <property type="entry name" value="Protein kinase-like (PK-like)"/>
    <property type="match status" value="1"/>
</dbReference>
<feature type="region of interest" description="Disordered" evidence="9">
    <location>
        <begin position="114"/>
        <end position="289"/>
    </location>
</feature>
<evidence type="ECO:0000256" key="1">
    <source>
        <dbReference type="ARBA" id="ARBA00022574"/>
    </source>
</evidence>
<dbReference type="SMART" id="SM00320">
    <property type="entry name" value="WD40"/>
    <property type="match status" value="5"/>
</dbReference>
<evidence type="ECO:0000256" key="8">
    <source>
        <dbReference type="PROSITE-ProRule" id="PRU10141"/>
    </source>
</evidence>
<dbReference type="InterPro" id="IPR019775">
    <property type="entry name" value="WD40_repeat_CS"/>
</dbReference>
<dbReference type="InterPro" id="IPR001680">
    <property type="entry name" value="WD40_rpt"/>
</dbReference>
<dbReference type="InterPro" id="IPR000719">
    <property type="entry name" value="Prot_kinase_dom"/>
</dbReference>
<dbReference type="InterPro" id="IPR020472">
    <property type="entry name" value="WD40_PAC1"/>
</dbReference>
<dbReference type="InterPro" id="IPR053793">
    <property type="entry name" value="PB1-like"/>
</dbReference>
<dbReference type="SUPFAM" id="SSF50978">
    <property type="entry name" value="WD40 repeat-like"/>
    <property type="match status" value="1"/>
</dbReference>
<dbReference type="PROSITE" id="PS00107">
    <property type="entry name" value="PROTEIN_KINASE_ATP"/>
    <property type="match status" value="1"/>
</dbReference>
<dbReference type="PROSITE" id="PS00678">
    <property type="entry name" value="WD_REPEATS_1"/>
    <property type="match status" value="2"/>
</dbReference>
<dbReference type="PROSITE" id="PS50011">
    <property type="entry name" value="PROTEIN_KINASE_DOM"/>
    <property type="match status" value="1"/>
</dbReference>
<dbReference type="GO" id="GO:0004672">
    <property type="term" value="F:protein kinase activity"/>
    <property type="evidence" value="ECO:0007669"/>
    <property type="project" value="InterPro"/>
</dbReference>
<dbReference type="EMBL" id="GL883007">
    <property type="protein sequence ID" value="EGG24316.1"/>
    <property type="molecule type" value="Genomic_DNA"/>
</dbReference>
<evidence type="ECO:0000313" key="13">
    <source>
        <dbReference type="EMBL" id="EGG24316.1"/>
    </source>
</evidence>
<dbReference type="OrthoDB" id="266718at2759"/>
<feature type="binding site" evidence="8">
    <location>
        <position position="514"/>
    </location>
    <ligand>
        <name>ATP</name>
        <dbReference type="ChEBI" id="CHEBI:30616"/>
    </ligand>
</feature>
<evidence type="ECO:0000256" key="2">
    <source>
        <dbReference type="ARBA" id="ARBA00022679"/>
    </source>
</evidence>
<dbReference type="Pfam" id="PF12937">
    <property type="entry name" value="F-box-like"/>
    <property type="match status" value="1"/>
</dbReference>
<feature type="domain" description="F-box" evidence="11">
    <location>
        <begin position="704"/>
        <end position="750"/>
    </location>
</feature>
<feature type="repeat" description="WD" evidence="7">
    <location>
        <begin position="973"/>
        <end position="1012"/>
    </location>
</feature>
<dbReference type="KEGG" id="dfa:DFA_06466"/>
<evidence type="ECO:0000256" key="9">
    <source>
        <dbReference type="SAM" id="MobiDB-lite"/>
    </source>
</evidence>
<feature type="compositionally biased region" description="Low complexity" evidence="9">
    <location>
        <begin position="368"/>
        <end position="395"/>
    </location>
</feature>
<dbReference type="Pfam" id="PF00069">
    <property type="entry name" value="Pkinase"/>
    <property type="match status" value="1"/>
</dbReference>
<dbReference type="InterPro" id="IPR015943">
    <property type="entry name" value="WD40/YVTN_repeat-like_dom_sf"/>
</dbReference>
<dbReference type="GeneID" id="14876269"/>
<protein>
    <submittedName>
        <fullName evidence="13">Protein serine/threonine kinase</fullName>
    </submittedName>
</protein>
<dbReference type="Gene3D" id="3.10.20.90">
    <property type="entry name" value="Phosphatidylinositol 3-kinase Catalytic Subunit, Chain A, domain 1"/>
    <property type="match status" value="1"/>
</dbReference>
<dbReference type="SMART" id="SM00666">
    <property type="entry name" value="PB1"/>
    <property type="match status" value="1"/>
</dbReference>
<feature type="compositionally biased region" description="Low complexity" evidence="9">
    <location>
        <begin position="145"/>
        <end position="180"/>
    </location>
</feature>
<dbReference type="InterPro" id="IPR001810">
    <property type="entry name" value="F-box_dom"/>
</dbReference>
<feature type="repeat" description="WD" evidence="7">
    <location>
        <begin position="790"/>
        <end position="829"/>
    </location>
</feature>
<feature type="compositionally biased region" description="Low complexity" evidence="9">
    <location>
        <begin position="1025"/>
        <end position="1080"/>
    </location>
</feature>
<dbReference type="SMART" id="SM00256">
    <property type="entry name" value="FBOX"/>
    <property type="match status" value="1"/>
</dbReference>
<keyword evidence="5 13" id="KW-0418">Kinase</keyword>
<evidence type="ECO:0000313" key="14">
    <source>
        <dbReference type="Proteomes" id="UP000007797"/>
    </source>
</evidence>
<feature type="compositionally biased region" description="Polar residues" evidence="9">
    <location>
        <begin position="233"/>
        <end position="246"/>
    </location>
</feature>
<dbReference type="PANTHER" id="PTHR48016">
    <property type="entry name" value="MAP KINASE KINASE KINASE SSK2-RELATED-RELATED"/>
    <property type="match status" value="1"/>
</dbReference>
<keyword evidence="2" id="KW-0808">Transferase</keyword>
<feature type="repeat" description="WD" evidence="7">
    <location>
        <begin position="830"/>
        <end position="874"/>
    </location>
</feature>
<dbReference type="PROSITE" id="PS51745">
    <property type="entry name" value="PB1"/>
    <property type="match status" value="1"/>
</dbReference>
<dbReference type="PROSITE" id="PS50181">
    <property type="entry name" value="FBOX"/>
    <property type="match status" value="1"/>
</dbReference>
<dbReference type="AlphaFoldDB" id="F4PJ30"/>
<reference evidence="14" key="1">
    <citation type="journal article" date="2011" name="Genome Res.">
        <title>Phylogeny-wide analysis of social amoeba genomes highlights ancient origins for complex intercellular communication.</title>
        <authorList>
            <person name="Heidel A.J."/>
            <person name="Lawal H.M."/>
            <person name="Felder M."/>
            <person name="Schilde C."/>
            <person name="Helps N.R."/>
            <person name="Tunggal B."/>
            <person name="Rivero F."/>
            <person name="John U."/>
            <person name="Schleicher M."/>
            <person name="Eichinger L."/>
            <person name="Platzer M."/>
            <person name="Noegel A.A."/>
            <person name="Schaap P."/>
            <person name="Gloeckner G."/>
        </authorList>
    </citation>
    <scope>NUCLEOTIDE SEQUENCE [LARGE SCALE GENOMIC DNA]</scope>
    <source>
        <strain evidence="14">SH3</strain>
    </source>
</reference>
<dbReference type="OMA" id="AAVMYHI"/>
<dbReference type="InterPro" id="IPR050538">
    <property type="entry name" value="MAP_kinase_kinase_kinase"/>
</dbReference>
<dbReference type="SUPFAM" id="SSF81383">
    <property type="entry name" value="F-box domain"/>
    <property type="match status" value="1"/>
</dbReference>
<keyword evidence="6 8" id="KW-0067">ATP-binding</keyword>
<dbReference type="RefSeq" id="XP_004362167.1">
    <property type="nucleotide sequence ID" value="XM_004362110.1"/>
</dbReference>
<feature type="compositionally biased region" description="Pro residues" evidence="9">
    <location>
        <begin position="252"/>
        <end position="277"/>
    </location>
</feature>
<accession>F4PJ30</accession>
<dbReference type="Pfam" id="PF00564">
    <property type="entry name" value="PB1"/>
    <property type="match status" value="1"/>
</dbReference>
<keyword evidence="1 7" id="KW-0853">WD repeat</keyword>
<dbReference type="Gene3D" id="2.130.10.10">
    <property type="entry name" value="YVTN repeat-like/Quinoprotein amine dehydrogenase"/>
    <property type="match status" value="2"/>
</dbReference>
<dbReference type="PANTHER" id="PTHR48016:SF56">
    <property type="entry name" value="MAPKK KINASE"/>
    <property type="match status" value="1"/>
</dbReference>
<feature type="compositionally biased region" description="Pro residues" evidence="9">
    <location>
        <begin position="186"/>
        <end position="199"/>
    </location>
</feature>
<evidence type="ECO:0000256" key="5">
    <source>
        <dbReference type="ARBA" id="ARBA00022777"/>
    </source>
</evidence>
<feature type="repeat" description="WD" evidence="7">
    <location>
        <begin position="875"/>
        <end position="917"/>
    </location>
</feature>
<feature type="compositionally biased region" description="Polar residues" evidence="9">
    <location>
        <begin position="408"/>
        <end position="420"/>
    </location>
</feature>
<feature type="region of interest" description="Disordered" evidence="9">
    <location>
        <begin position="1025"/>
        <end position="1096"/>
    </location>
</feature>
<dbReference type="PROSITE" id="PS50082">
    <property type="entry name" value="WD_REPEATS_2"/>
    <property type="match status" value="4"/>
</dbReference>
<evidence type="ECO:0000259" key="10">
    <source>
        <dbReference type="PROSITE" id="PS50011"/>
    </source>
</evidence>
<dbReference type="Proteomes" id="UP000007797">
    <property type="component" value="Unassembled WGS sequence"/>
</dbReference>
<name>F4PJ30_CACFS</name>
<evidence type="ECO:0000259" key="11">
    <source>
        <dbReference type="PROSITE" id="PS50181"/>
    </source>
</evidence>
<sequence length="1096" mass="120110">MFFSKLFCPTPACDESAQQQQIRIKCKLGEDDIRIIKVPSTVTYVELMDQLEEDFGQPVAVHQFEDHEGDRVTVRGKNDIIDAINMFDEFRSMYPSKIVQFKFFLKPTSSTLTSSNASNISHISNNSSNPSTTSTTGFQITVSPSNSFLYQNNNNQNNGVNLNSLSPTSSSQSIPISATSIRKGSNPPPPLRTPPPSPPKNGGGGVVVVASPQPLPVTINNNNNNNISPPSPTLLQYNNHANNLPKDTTPPLRTPPGSPKHPPPLRTPPPSPPPSPPKGSAYLNNYNNNIGEFNLDDEMERGFRVMETNNNHNNNNNNNNNNFVQHYNNNNNNGGGGGGSGSNHSSIDADFKPYPFTISDGRPTTPTSNNSNGNNNNNINFMNSNNSGGNNNNNNGVGGLIQFRKESYGNNLPRPSSPLINQLFGGGSGNNNNNNNGGSPNGSNNNNASNGSGNRNSADLSKFTNFPTLIINEHEELTTLQPIKWSKGQLLGRGGYGSVYLGLNVDNGELIAVKQLELMEVMDSKYKSMLLSFSKDIEVLKYLKHENIVRYLGSCLDSTHLNSMHGTPFWMAPEVIKQTGHGRSSDIWSLGCVIVEMATAAPPWSNINEIAAVMYHIASSNSMPELPNTLSQDAIDFLTLCFNRDPRERPDASALLKHPFISNIVDNNPSQQQYVYDLSILTPPKFNPTNGELGVSTAIHKSPPTSILSLPKALMTHLFSFMPIKQVKSLALVCKAWKQKFDDEALWLKYCNNSGITKKLSIESTWKSTLINNIKQQKPWFGSKINQTTLKGHSKCIFCIKICGDYILSGGEDKKLKVWDMKKTKYLYSLKGHTGTVKGVDYQLQGNEIHRIFTSSADFTARVWHPKTKKTLRVYGGHKEAVTSINYLGDVEGKIVTSSLDSQIHLWDVETGSTLSQLTGHTKGIYSVKINDNPASNYNGTVVSASADWSCKGGVIRIWDPYTNDSAAGVRTLGGHHETIFSLNFKDSKLVTSSKDKLIKVWSFDELSSSSSSISSSGGHFNNIQNSTSSSFSNNNNNHNNNNNNNNSHHSNNVPSSPHTNNNNNNNNNKQSPTTTTTTQLGESSSKHHQAPSNEY</sequence>
<proteinExistence type="predicted"/>
<keyword evidence="4 8" id="KW-0547">Nucleotide-binding</keyword>
<dbReference type="SUPFAM" id="SSF54277">
    <property type="entry name" value="CAD &amp; PB1 domains"/>
    <property type="match status" value="1"/>
</dbReference>
<feature type="compositionally biased region" description="Low complexity" evidence="9">
    <location>
        <begin position="114"/>
        <end position="136"/>
    </location>
</feature>
<dbReference type="InterPro" id="IPR000270">
    <property type="entry name" value="PB1_dom"/>
</dbReference>
<dbReference type="Pfam" id="PF00400">
    <property type="entry name" value="WD40"/>
    <property type="match status" value="5"/>
</dbReference>
<evidence type="ECO:0000256" key="7">
    <source>
        <dbReference type="PROSITE-ProRule" id="PRU00221"/>
    </source>
</evidence>
<dbReference type="InterPro" id="IPR017441">
    <property type="entry name" value="Protein_kinase_ATP_BS"/>
</dbReference>
<dbReference type="PRINTS" id="PR00320">
    <property type="entry name" value="GPROTEINBRPT"/>
</dbReference>
<dbReference type="CDD" id="cd05992">
    <property type="entry name" value="PB1"/>
    <property type="match status" value="1"/>
</dbReference>
<dbReference type="InterPro" id="IPR036322">
    <property type="entry name" value="WD40_repeat_dom_sf"/>
</dbReference>
<evidence type="ECO:0000256" key="6">
    <source>
        <dbReference type="ARBA" id="ARBA00022840"/>
    </source>
</evidence>
<keyword evidence="14" id="KW-1185">Reference proteome</keyword>
<dbReference type="InterPro" id="IPR011009">
    <property type="entry name" value="Kinase-like_dom_sf"/>
</dbReference>
<feature type="compositionally biased region" description="Low complexity" evidence="9">
    <location>
        <begin position="309"/>
        <end position="332"/>
    </location>
</feature>
<feature type="compositionally biased region" description="Low complexity" evidence="9">
    <location>
        <begin position="430"/>
        <end position="457"/>
    </location>
</feature>
<evidence type="ECO:0000259" key="12">
    <source>
        <dbReference type="PROSITE" id="PS51745"/>
    </source>
</evidence>
<feature type="domain" description="Protein kinase" evidence="10">
    <location>
        <begin position="327"/>
        <end position="661"/>
    </location>
</feature>